<name>A0ABU7HR24_9PSED</name>
<dbReference type="RefSeq" id="WP_330074770.1">
    <property type="nucleotide sequence ID" value="NZ_JAZDQJ010000011.1"/>
</dbReference>
<dbReference type="InterPro" id="IPR050708">
    <property type="entry name" value="T6SS_VgrG/RHS"/>
</dbReference>
<evidence type="ECO:0000259" key="1">
    <source>
        <dbReference type="Pfam" id="PF18416"/>
    </source>
</evidence>
<dbReference type="EMBL" id="JAZDQJ010000011">
    <property type="protein sequence ID" value="MEE1933981.1"/>
    <property type="molecule type" value="Genomic_DNA"/>
</dbReference>
<organism evidence="2 3">
    <name type="scientific">Pseudomonas ulcerans</name>
    <dbReference type="NCBI Taxonomy" id="3115852"/>
    <lineage>
        <taxon>Bacteria</taxon>
        <taxon>Pseudomonadati</taxon>
        <taxon>Pseudomonadota</taxon>
        <taxon>Gammaproteobacteria</taxon>
        <taxon>Pseudomonadales</taxon>
        <taxon>Pseudomonadaceae</taxon>
        <taxon>Pseudomonas</taxon>
    </lineage>
</organism>
<protein>
    <submittedName>
        <fullName evidence="2">RHS repeat-associated core domain-containing protein</fullName>
    </submittedName>
</protein>
<keyword evidence="3" id="KW-1185">Reference proteome</keyword>
<dbReference type="InterPro" id="IPR022385">
    <property type="entry name" value="Rhs_assc_core"/>
</dbReference>
<accession>A0ABU7HR24</accession>
<dbReference type="Gene3D" id="3.30.70.2150">
    <property type="match status" value="5"/>
</dbReference>
<gene>
    <name evidence="2" type="ORF">V0R50_12175</name>
</gene>
<feature type="domain" description="N-acetylglucosamine binding protein A" evidence="1">
    <location>
        <begin position="218"/>
        <end position="305"/>
    </location>
</feature>
<reference evidence="2 3" key="1">
    <citation type="submission" date="2024-01" db="EMBL/GenBank/DDBJ databases">
        <title>Unpublished Manusciprt.</title>
        <authorList>
            <person name="Duman M."/>
            <person name="Valdes E.G."/>
            <person name="Ajmi N."/>
            <person name="Altun S."/>
            <person name="Saticioglu I.B."/>
        </authorList>
    </citation>
    <scope>NUCLEOTIDE SEQUENCE [LARGE SCALE GENOMIC DNA]</scope>
    <source>
        <strain evidence="2 3">148P</strain>
    </source>
</reference>
<feature type="domain" description="N-acetylglucosamine binding protein A" evidence="1">
    <location>
        <begin position="444"/>
        <end position="530"/>
    </location>
</feature>
<comment type="caution">
    <text evidence="2">The sequence shown here is derived from an EMBL/GenBank/DDBJ whole genome shotgun (WGS) entry which is preliminary data.</text>
</comment>
<dbReference type="PANTHER" id="PTHR32305">
    <property type="match status" value="1"/>
</dbReference>
<evidence type="ECO:0000313" key="2">
    <source>
        <dbReference type="EMBL" id="MEE1933981.1"/>
    </source>
</evidence>
<sequence>MDPATWKSNGSIDSDRSALTSTRLQAVVIDKMTGELLESTVFTPSKPRLGQYQWPKDFADHINRHLQLARAGEFSAEGLVTLESSYKNELWAAPGVKVFATHLRTKFWESIGRLSGNVDLDDDHVLVTEVRNKHTDTLYETLAYKPGAMTRDFWPRELATFINEHSLFVAAGKEISGEHAVALTTGSVLYSPIRDRSLNEVHAPVGSDLSFRLLIERWTDVGQIRSDRGCLAGRQLTAVVIDNGSEEILERTSFTPPAAKRGYSSWPKLFADHINTHLKLARAGKFDADDPGTTWSTYKNRLWAALPGTRVFTTALHADAWEAVETISGADLTLKSVVTVQACSALTGKVYETVNFTPAKDRLEAAQWAQDLARYINANSQLLRAGRPWRSDEHPAATIQAADNDTDICYPSSMLDKNSIWVPKGSGLAVRLVTRSWQKSALGIDSDRAALEGRPITAVVIDSVSEEIIETTRFVPDKARRGYQQWPKDCAEAINQHARWMRVGDYDAATGFSTKESTWDNYLWTLSGTRGFIVGCWHAGYWENIGSLGGGDLDVKSVVSVRVCSRVTGKVYETLNFVPGKERLAVDQWTQDLAKHINQHSQFLRAGREWTAKELDAQKIKSEGQELFYPSGNGSGANLLWVPKGSLLSVEIAGDRFQVAAPAPAIPYRVEVDNFSGVYSCKVPLARLVGNNGAGPELELELDVSRSRTELVVSSLFIAAEMDTSNPADVKLKQTISLKTSNGIYHSISRSNADDKTFVLGDVNLIASASGWVVEYKDGRREYMREVRCFREALDNYHKQEIYFLPDRIETPTGLGLKLEWENSSLTSELTSLVNSLVDSRVVSPVMAVLKNIKDDYGVLLAKGSYTKTSTKVTVFPDRNDRKVVCDMLFEDFDFEKKYALEKFGANPIAFDSAVLKKVKFSYANGDVSTLSFHYKNKQLAEVHAVESGGCDKLTCDANNRVTRHVRSVPGTEDRVCTYAYDDKARKTTVSKECGSFKGSEEYHYEAKTNRLCRHVMKNAGHEVARDYSQVQDAKSKTLVMTAKTTYSKGTASRSEVVKVTLDEHGNVIKREEDGLVTEWTYYRGDPEVKEKKIKSTRVEAQTSGTGLIFGWAIDYFNPIGWCNNIFNDKGLTWGTDYERELYFAPRATKHDKKTFGLPLELNYPGDLQFFTRHVESERVYTMNGDQRVDLKWTFYNYATLKHYEGDKKPVSMVIDKKIVFHDPVSADHKKMDSHAGGERYTYSYHTDMKKSGCYGDPRSTEVVLFDKSGKDIANSKREESYATSTQRNDSSTHISYEHIIEESVTSSGLTTTLFKDVLTGQVRREMYFGEGQDKYLDYDAHGRLKTVKFLKQSHSDVLRTYTHGYYRHGELSQAVVSSDANSVRNIFDQAGRLVQHQRLISAATGWRTLQAYGYDSLGRESQCIEYDHGADGRFLSRSVTTISYDDWGRANKVKTDGLRRYSDYDPIALSLTEWSEDADGKVDGGKTVTHFNANETPASMQIQDAAGKELGKQGFAYNSKTELSKISSSQGDTAYEYDAFGRTTVVTQPGATFKNSYPAHTLAPIATGASMQWSKDKQAVNLDLGKQTVDLYGRVTQFERGTFKQAYSYKDGGHFGTPTADSTAAAMNQPAQQWLELQEVGLWVRESHTGQVSGDTLGTRTCYSLQGRVLRSIDAFGQQTHYHYSAEGHHRAQASSQMSSLVLRDVRGRIREERTQCAASGHLVTTTYSHDALGRETERRIAVNGFDDLSIQRTYDDNGRLKRSLTRTGSKNTVIRDEHYTYATSGSLLGYTCSGSHKPVTCGFEQEQIDFEHDVAGGVSKATLKVTKEAYGTHNVINTCTYAGKGISAEELSEISLKRQGQDSGRIISFGNDKRGRLETLKWVYGDTTSADYKLVYNAQGRLHQIEDVKNQYTTAYTYDMAGKLVGRKDSRHTVDLLYRHDRPYAQIRQSHASKTVQRMVLLNQSDACELQRIDTSKAGTASGSAHTLEIKDAHGSIIASYDLAGNNARFFSYTPYGERSTSHDDLSWRGFNGEVLDPEMLGIYHLGHGYRVYSPWMMRFTSADSESPFGAGGANAYAYCGGDPVNYCDPSGHQAIGRYTHSERAYFSDPLVEAIVTGVIGLALGGAGGLASFGVMGAVVSGGLSAAATGLGIGAIYVGKSNPDLAGVMQMLSFALDFDGTFGSVASRPARGAGIYPRAGGGMDMPAYGNLGRAPQPAAAPQTHILKTPSGADLFLLHSHPKNKTLLIDAHGSSLKGITYEDGTMPPKRFNTSVTSEIGFYADHGFTTPFPQGKGYPQVLGGGAPAANFYRKDYPNYLLHELEPEFVAREFNMSLSDATLLREDIGKYIMEGKGQMDYLTPLRPIALDHVFDVLKREGFTYQTVLGLHCRGSRHHSRWHNIARMAIRKGINSMAATTGRPPVFLP</sequence>
<dbReference type="InterPro" id="IPR041029">
    <property type="entry name" value="GbpA_2"/>
</dbReference>
<evidence type="ECO:0000313" key="3">
    <source>
        <dbReference type="Proteomes" id="UP001335100"/>
    </source>
</evidence>
<proteinExistence type="predicted"/>
<dbReference type="Gene3D" id="2.180.10.10">
    <property type="entry name" value="RHS repeat-associated core"/>
    <property type="match status" value="1"/>
</dbReference>
<dbReference type="NCBIfam" id="TIGR03696">
    <property type="entry name" value="Rhs_assc_core"/>
    <property type="match status" value="1"/>
</dbReference>
<dbReference type="Pfam" id="PF18416">
    <property type="entry name" value="GbpA_2"/>
    <property type="match status" value="3"/>
</dbReference>
<dbReference type="Proteomes" id="UP001335100">
    <property type="component" value="Unassembled WGS sequence"/>
</dbReference>
<dbReference type="PANTHER" id="PTHR32305:SF15">
    <property type="entry name" value="PROTEIN RHSA-RELATED"/>
    <property type="match status" value="1"/>
</dbReference>
<feature type="domain" description="N-acetylglucosamine binding protein A" evidence="1">
    <location>
        <begin position="6"/>
        <end position="99"/>
    </location>
</feature>